<dbReference type="Gene3D" id="3.30.750.44">
    <property type="match status" value="1"/>
</dbReference>
<protein>
    <submittedName>
        <fullName evidence="2">S41 family peptidase</fullName>
    </submittedName>
</protein>
<proteinExistence type="predicted"/>
<evidence type="ECO:0000259" key="1">
    <source>
        <dbReference type="SMART" id="SM00245"/>
    </source>
</evidence>
<dbReference type="CDD" id="cd07563">
    <property type="entry name" value="Peptidase_S41_IRBP"/>
    <property type="match status" value="1"/>
</dbReference>
<dbReference type="Proteomes" id="UP001499987">
    <property type="component" value="Unassembled WGS sequence"/>
</dbReference>
<dbReference type="InterPro" id="IPR029045">
    <property type="entry name" value="ClpP/crotonase-like_dom_sf"/>
</dbReference>
<feature type="domain" description="Tail specific protease" evidence="1">
    <location>
        <begin position="77"/>
        <end position="279"/>
    </location>
</feature>
<name>A0ABN1TFC4_9ACTN</name>
<organism evidence="2 3">
    <name type="scientific">Kitasatospora arboriphila</name>
    <dbReference type="NCBI Taxonomy" id="258052"/>
    <lineage>
        <taxon>Bacteria</taxon>
        <taxon>Bacillati</taxon>
        <taxon>Actinomycetota</taxon>
        <taxon>Actinomycetes</taxon>
        <taxon>Kitasatosporales</taxon>
        <taxon>Streptomycetaceae</taxon>
        <taxon>Kitasatospora</taxon>
    </lineage>
</organism>
<keyword evidence="3" id="KW-1185">Reference proteome</keyword>
<dbReference type="PANTHER" id="PTHR11261">
    <property type="entry name" value="INTERPHOTORECEPTOR RETINOID-BINDING PROTEIN"/>
    <property type="match status" value="1"/>
</dbReference>
<dbReference type="EMBL" id="BAAALD010000013">
    <property type="protein sequence ID" value="GAA1078141.1"/>
    <property type="molecule type" value="Genomic_DNA"/>
</dbReference>
<reference evidence="2 3" key="1">
    <citation type="journal article" date="2019" name="Int. J. Syst. Evol. Microbiol.">
        <title>The Global Catalogue of Microorganisms (GCM) 10K type strain sequencing project: providing services to taxonomists for standard genome sequencing and annotation.</title>
        <authorList>
            <consortium name="The Broad Institute Genomics Platform"/>
            <consortium name="The Broad Institute Genome Sequencing Center for Infectious Disease"/>
            <person name="Wu L."/>
            <person name="Ma J."/>
        </authorList>
    </citation>
    <scope>NUCLEOTIDE SEQUENCE [LARGE SCALE GENOMIC DNA]</scope>
    <source>
        <strain evidence="2 3">JCM 13002</strain>
    </source>
</reference>
<dbReference type="SUPFAM" id="SSF52096">
    <property type="entry name" value="ClpP/crotonase"/>
    <property type="match status" value="1"/>
</dbReference>
<accession>A0ABN1TFC4</accession>
<dbReference type="InterPro" id="IPR005151">
    <property type="entry name" value="Tail-specific_protease"/>
</dbReference>
<gene>
    <name evidence="2" type="ORF">GCM10009663_20070</name>
</gene>
<evidence type="ECO:0000313" key="3">
    <source>
        <dbReference type="Proteomes" id="UP001499987"/>
    </source>
</evidence>
<dbReference type="Gene3D" id="3.90.226.10">
    <property type="entry name" value="2-enoyl-CoA Hydratase, Chain A, domain 1"/>
    <property type="match status" value="1"/>
</dbReference>
<dbReference type="SMART" id="SM00245">
    <property type="entry name" value="TSPc"/>
    <property type="match status" value="1"/>
</dbReference>
<dbReference type="RefSeq" id="WP_344623158.1">
    <property type="nucleotide sequence ID" value="NZ_BAAALD010000013.1"/>
</dbReference>
<dbReference type="PANTHER" id="PTHR11261:SF3">
    <property type="entry name" value="RETINOL-BINDING PROTEIN 3"/>
    <property type="match status" value="1"/>
</dbReference>
<dbReference type="Pfam" id="PF03572">
    <property type="entry name" value="Peptidase_S41"/>
    <property type="match status" value="1"/>
</dbReference>
<comment type="caution">
    <text evidence="2">The sequence shown here is derived from an EMBL/GenBank/DDBJ whole genome shotgun (WGS) entry which is preliminary data.</text>
</comment>
<sequence length="296" mass="32484">MTLHHEILETALARITAGYVFPEQTAGIDAVIRRRLAESAYDGLDERELCERVTADLQRACPDKHLRLLWSEEPQSMEEEPEEVSRGRFEAFSRANNHGVRRVEQLDGNIGYLDLSMIAPAELGGPLFGAAMHLLAATDALVVDLRRCLGGSPEGVQLWCSYFFPGDETHLNDIYDRATDSIRQYWTVGHLAGPRYLDRPVAVLTSAVTFSGGEELAYNLKVLERATLIGETTRGGAHPTSRIPVSPHVAVTVPTARSINPVTGTNWEGVGVLPDLALPADRALEAALEHLREQLG</sequence>
<evidence type="ECO:0000313" key="2">
    <source>
        <dbReference type="EMBL" id="GAA1078141.1"/>
    </source>
</evidence>